<reference evidence="2" key="1">
    <citation type="journal article" date="2023" name="Mol. Phylogenet. Evol.">
        <title>Genome-scale phylogeny and comparative genomics of the fungal order Sordariales.</title>
        <authorList>
            <person name="Hensen N."/>
            <person name="Bonometti L."/>
            <person name="Westerberg I."/>
            <person name="Brannstrom I.O."/>
            <person name="Guillou S."/>
            <person name="Cros-Aarteil S."/>
            <person name="Calhoun S."/>
            <person name="Haridas S."/>
            <person name="Kuo A."/>
            <person name="Mondo S."/>
            <person name="Pangilinan J."/>
            <person name="Riley R."/>
            <person name="LaButti K."/>
            <person name="Andreopoulos B."/>
            <person name="Lipzen A."/>
            <person name="Chen C."/>
            <person name="Yan M."/>
            <person name="Daum C."/>
            <person name="Ng V."/>
            <person name="Clum A."/>
            <person name="Steindorff A."/>
            <person name="Ohm R.A."/>
            <person name="Martin F."/>
            <person name="Silar P."/>
            <person name="Natvig D.O."/>
            <person name="Lalanne C."/>
            <person name="Gautier V."/>
            <person name="Ament-Velasquez S.L."/>
            <person name="Kruys A."/>
            <person name="Hutchinson M.I."/>
            <person name="Powell A.J."/>
            <person name="Barry K."/>
            <person name="Miller A.N."/>
            <person name="Grigoriev I.V."/>
            <person name="Debuchy R."/>
            <person name="Gladieux P."/>
            <person name="Hiltunen Thoren M."/>
            <person name="Johannesson H."/>
        </authorList>
    </citation>
    <scope>NUCLEOTIDE SEQUENCE</scope>
    <source>
        <strain evidence="2">CBS 731.68</strain>
    </source>
</reference>
<dbReference type="AlphaFoldDB" id="A0AAN6YZ41"/>
<dbReference type="GeneID" id="87834026"/>
<evidence type="ECO:0000313" key="2">
    <source>
        <dbReference type="EMBL" id="KAK4119002.1"/>
    </source>
</evidence>
<accession>A0AAN6YZ41</accession>
<comment type="caution">
    <text evidence="2">The sequence shown here is derived from an EMBL/GenBank/DDBJ whole genome shotgun (WGS) entry which is preliminary data.</text>
</comment>
<feature type="region of interest" description="Disordered" evidence="1">
    <location>
        <begin position="118"/>
        <end position="141"/>
    </location>
</feature>
<feature type="compositionally biased region" description="Polar residues" evidence="1">
    <location>
        <begin position="119"/>
        <end position="141"/>
    </location>
</feature>
<evidence type="ECO:0000313" key="3">
    <source>
        <dbReference type="Proteomes" id="UP001302602"/>
    </source>
</evidence>
<gene>
    <name evidence="2" type="ORF">N657DRAFT_694039</name>
</gene>
<proteinExistence type="predicted"/>
<evidence type="ECO:0000256" key="1">
    <source>
        <dbReference type="SAM" id="MobiDB-lite"/>
    </source>
</evidence>
<keyword evidence="3" id="KW-1185">Reference proteome</keyword>
<feature type="region of interest" description="Disordered" evidence="1">
    <location>
        <begin position="1"/>
        <end position="47"/>
    </location>
</feature>
<organism evidence="2 3">
    <name type="scientific">Parathielavia appendiculata</name>
    <dbReference type="NCBI Taxonomy" id="2587402"/>
    <lineage>
        <taxon>Eukaryota</taxon>
        <taxon>Fungi</taxon>
        <taxon>Dikarya</taxon>
        <taxon>Ascomycota</taxon>
        <taxon>Pezizomycotina</taxon>
        <taxon>Sordariomycetes</taxon>
        <taxon>Sordariomycetidae</taxon>
        <taxon>Sordariales</taxon>
        <taxon>Chaetomiaceae</taxon>
        <taxon>Parathielavia</taxon>
    </lineage>
</organism>
<evidence type="ECO:0008006" key="4">
    <source>
        <dbReference type="Google" id="ProtNLM"/>
    </source>
</evidence>
<reference evidence="2" key="2">
    <citation type="submission" date="2023-05" db="EMBL/GenBank/DDBJ databases">
        <authorList>
            <consortium name="Lawrence Berkeley National Laboratory"/>
            <person name="Steindorff A."/>
            <person name="Hensen N."/>
            <person name="Bonometti L."/>
            <person name="Westerberg I."/>
            <person name="Brannstrom I.O."/>
            <person name="Guillou S."/>
            <person name="Cros-Aarteil S."/>
            <person name="Calhoun S."/>
            <person name="Haridas S."/>
            <person name="Kuo A."/>
            <person name="Mondo S."/>
            <person name="Pangilinan J."/>
            <person name="Riley R."/>
            <person name="Labutti K."/>
            <person name="Andreopoulos B."/>
            <person name="Lipzen A."/>
            <person name="Chen C."/>
            <person name="Yanf M."/>
            <person name="Daum C."/>
            <person name="Ng V."/>
            <person name="Clum A."/>
            <person name="Ohm R."/>
            <person name="Martin F."/>
            <person name="Silar P."/>
            <person name="Natvig D."/>
            <person name="Lalanne C."/>
            <person name="Gautier V."/>
            <person name="Ament-Velasquez S.L."/>
            <person name="Kruys A."/>
            <person name="Hutchinson M.I."/>
            <person name="Powell A.J."/>
            <person name="Barry K."/>
            <person name="Miller A.N."/>
            <person name="Grigoriev I.V."/>
            <person name="Debuchy R."/>
            <person name="Gladieux P."/>
            <person name="Thoren M.H."/>
            <person name="Johannesson H."/>
        </authorList>
    </citation>
    <scope>NUCLEOTIDE SEQUENCE</scope>
    <source>
        <strain evidence="2">CBS 731.68</strain>
    </source>
</reference>
<name>A0AAN6YZ41_9PEZI</name>
<protein>
    <recommendedName>
        <fullName evidence="4">Reverse transcriptase Ty1/copia-type domain-containing protein</fullName>
    </recommendedName>
</protein>
<dbReference type="EMBL" id="MU853255">
    <property type="protein sequence ID" value="KAK4119002.1"/>
    <property type="molecule type" value="Genomic_DNA"/>
</dbReference>
<dbReference type="RefSeq" id="XP_062642775.1">
    <property type="nucleotide sequence ID" value="XM_062797259.1"/>
</dbReference>
<dbReference type="Proteomes" id="UP001302602">
    <property type="component" value="Unassembled WGS sequence"/>
</dbReference>
<sequence>MRKAKRVQKDTAPQAKKLSQEEITQEIRDKIPIKQSEIPPPPERHEDLADHVMGDLFLQAEFEHLQSHKEMDSWTVINDRGPGGRKTKVLDCRWVYVYKFNRKGEFLKTKARVVHDYSARSSPLPQDSTWSSRNSTLSTPS</sequence>